<dbReference type="InterPro" id="IPR014722">
    <property type="entry name" value="Rib_uL2_dom2"/>
</dbReference>
<feature type="region of interest" description="Disordered" evidence="12">
    <location>
        <begin position="661"/>
        <end position="931"/>
    </location>
</feature>
<dbReference type="InterPro" id="IPR041976">
    <property type="entry name" value="KOW_Spt5_3"/>
</dbReference>
<dbReference type="InterPro" id="IPR039385">
    <property type="entry name" value="NGN_Euk"/>
</dbReference>
<feature type="domain" description="Spt5 C-terminal" evidence="15">
    <location>
        <begin position="725"/>
        <end position="861"/>
    </location>
</feature>
<comment type="similarity">
    <text evidence="2 11">Belongs to the SPT5 family.</text>
</comment>
<keyword evidence="8" id="KW-0010">Activator</keyword>
<dbReference type="Pfam" id="PF03439">
    <property type="entry name" value="Spt5-NGN"/>
    <property type="match status" value="1"/>
</dbReference>
<evidence type="ECO:0000256" key="12">
    <source>
        <dbReference type="SAM" id="MobiDB-lite"/>
    </source>
</evidence>
<dbReference type="InterPro" id="IPR005100">
    <property type="entry name" value="NGN-domain"/>
</dbReference>
<evidence type="ECO:0000256" key="4">
    <source>
        <dbReference type="ARBA" id="ARBA00022491"/>
    </source>
</evidence>
<feature type="compositionally biased region" description="Acidic residues" evidence="12">
    <location>
        <begin position="20"/>
        <end position="31"/>
    </location>
</feature>
<evidence type="ECO:0000256" key="2">
    <source>
        <dbReference type="ARBA" id="ARBA00006956"/>
    </source>
</evidence>
<dbReference type="InterPro" id="IPR041980">
    <property type="entry name" value="KOW_Spt5_6_metazoa"/>
</dbReference>
<feature type="compositionally biased region" description="Pro residues" evidence="12">
    <location>
        <begin position="810"/>
        <end position="819"/>
    </location>
</feature>
<dbReference type="SMART" id="SM00738">
    <property type="entry name" value="NGN"/>
    <property type="match status" value="1"/>
</dbReference>
<evidence type="ECO:0000256" key="8">
    <source>
        <dbReference type="ARBA" id="ARBA00023159"/>
    </source>
</evidence>
<feature type="domain" description="NusG-like N-terminal" evidence="13">
    <location>
        <begin position="178"/>
        <end position="269"/>
    </location>
</feature>
<evidence type="ECO:0000256" key="3">
    <source>
        <dbReference type="ARBA" id="ARBA00020181"/>
    </source>
</evidence>
<evidence type="ECO:0000256" key="10">
    <source>
        <dbReference type="ARBA" id="ARBA00023242"/>
    </source>
</evidence>
<dbReference type="Proteomes" id="UP000694568">
    <property type="component" value="Unplaced"/>
</dbReference>
<dbReference type="GO" id="GO:0003729">
    <property type="term" value="F:mRNA binding"/>
    <property type="evidence" value="ECO:0007669"/>
    <property type="project" value="TreeGrafter"/>
</dbReference>
<feature type="domain" description="KOW" evidence="14">
    <location>
        <begin position="413"/>
        <end position="440"/>
    </location>
</feature>
<evidence type="ECO:0000256" key="6">
    <source>
        <dbReference type="ARBA" id="ARBA00022737"/>
    </source>
</evidence>
<dbReference type="InterPro" id="IPR022581">
    <property type="entry name" value="Spt5_N"/>
</dbReference>
<dbReference type="InterPro" id="IPR008991">
    <property type="entry name" value="Translation_prot_SH3-like_sf"/>
</dbReference>
<dbReference type="SMART" id="SM01104">
    <property type="entry name" value="CTD"/>
    <property type="match status" value="1"/>
</dbReference>
<organism evidence="16 17">
    <name type="scientific">Sander lucioperca</name>
    <name type="common">Pike-perch</name>
    <name type="synonym">Perca lucioperca</name>
    <dbReference type="NCBI Taxonomy" id="283035"/>
    <lineage>
        <taxon>Eukaryota</taxon>
        <taxon>Metazoa</taxon>
        <taxon>Chordata</taxon>
        <taxon>Craniata</taxon>
        <taxon>Vertebrata</taxon>
        <taxon>Euteleostomi</taxon>
        <taxon>Actinopterygii</taxon>
        <taxon>Neopterygii</taxon>
        <taxon>Teleostei</taxon>
        <taxon>Neoteleostei</taxon>
        <taxon>Acanthomorphata</taxon>
        <taxon>Eupercaria</taxon>
        <taxon>Perciformes</taxon>
        <taxon>Percoidei</taxon>
        <taxon>Percidae</taxon>
        <taxon>Luciopercinae</taxon>
        <taxon>Sander</taxon>
    </lineage>
</organism>
<dbReference type="Pfam" id="PF00467">
    <property type="entry name" value="KOW"/>
    <property type="match status" value="1"/>
</dbReference>
<feature type="compositionally biased region" description="Low complexity" evidence="12">
    <location>
        <begin position="849"/>
        <end position="864"/>
    </location>
</feature>
<dbReference type="GO" id="GO:0032044">
    <property type="term" value="C:DSIF complex"/>
    <property type="evidence" value="ECO:0007669"/>
    <property type="project" value="TreeGrafter"/>
</dbReference>
<comment type="subcellular location">
    <subcellularLocation>
        <location evidence="1 11">Nucleus</location>
    </subcellularLocation>
</comment>
<dbReference type="GO" id="GO:0006368">
    <property type="term" value="P:transcription elongation by RNA polymerase II"/>
    <property type="evidence" value="ECO:0007669"/>
    <property type="project" value="TreeGrafter"/>
</dbReference>
<evidence type="ECO:0000256" key="1">
    <source>
        <dbReference type="ARBA" id="ARBA00004123"/>
    </source>
</evidence>
<dbReference type="FunFam" id="3.30.70.940:FF:000003">
    <property type="entry name" value="Transcription elongation factor SPT5"/>
    <property type="match status" value="1"/>
</dbReference>
<dbReference type="Pfam" id="PF23288">
    <property type="entry name" value="KOW6_SPT5"/>
    <property type="match status" value="1"/>
</dbReference>
<dbReference type="InterPro" id="IPR024945">
    <property type="entry name" value="Spt5_C_dom"/>
</dbReference>
<evidence type="ECO:0000259" key="15">
    <source>
        <dbReference type="SMART" id="SM01104"/>
    </source>
</evidence>
<dbReference type="SUPFAM" id="SSF50104">
    <property type="entry name" value="Translation proteins SH3-like domain"/>
    <property type="match status" value="1"/>
</dbReference>
<feature type="compositionally biased region" description="Polar residues" evidence="12">
    <location>
        <begin position="821"/>
        <end position="843"/>
    </location>
</feature>
<dbReference type="Pfam" id="PF23042">
    <property type="entry name" value="KOW1_SPT5"/>
    <property type="match status" value="1"/>
</dbReference>
<dbReference type="SMART" id="SM00739">
    <property type="entry name" value="KOW"/>
    <property type="match status" value="5"/>
</dbReference>
<dbReference type="GeneTree" id="ENSGT00440000037640"/>
<feature type="compositionally biased region" description="Gly residues" evidence="12">
    <location>
        <begin position="672"/>
        <end position="685"/>
    </location>
</feature>
<dbReference type="Gene3D" id="2.30.30.30">
    <property type="match status" value="3"/>
</dbReference>
<evidence type="ECO:0000259" key="13">
    <source>
        <dbReference type="SMART" id="SM00738"/>
    </source>
</evidence>
<dbReference type="InterPro" id="IPR005824">
    <property type="entry name" value="KOW"/>
</dbReference>
<dbReference type="PANTHER" id="PTHR11125:SF7">
    <property type="entry name" value="TRANSCRIPTION ELONGATION FACTOR SPT5"/>
    <property type="match status" value="1"/>
</dbReference>
<dbReference type="CDD" id="cd06082">
    <property type="entry name" value="KOW_Spt5_2"/>
    <property type="match status" value="1"/>
</dbReference>
<dbReference type="InterPro" id="IPR041973">
    <property type="entry name" value="KOW_Spt5_1"/>
</dbReference>
<name>A0A8C9XF14_SANLU</name>
<dbReference type="Pfam" id="PF23287">
    <property type="entry name" value="KOW7_SPT5"/>
    <property type="match status" value="1"/>
</dbReference>
<keyword evidence="7" id="KW-0805">Transcription regulation</keyword>
<proteinExistence type="inferred from homology"/>
<keyword evidence="5" id="KW-0597">Phosphoprotein</keyword>
<dbReference type="CDD" id="cd06084">
    <property type="entry name" value="KOW_Spt5_4"/>
    <property type="match status" value="1"/>
</dbReference>
<evidence type="ECO:0000256" key="7">
    <source>
        <dbReference type="ARBA" id="ARBA00023015"/>
    </source>
</evidence>
<keyword evidence="17" id="KW-1185">Reference proteome</keyword>
<feature type="domain" description="KOW" evidence="14">
    <location>
        <begin position="985"/>
        <end position="1012"/>
    </location>
</feature>
<dbReference type="AlphaFoldDB" id="A0A8C9XF14"/>
<dbReference type="InterPro" id="IPR036735">
    <property type="entry name" value="NGN_dom_sf"/>
</dbReference>
<dbReference type="CDD" id="cd06081">
    <property type="entry name" value="KOW_Spt5_1"/>
    <property type="match status" value="1"/>
</dbReference>
<evidence type="ECO:0000256" key="9">
    <source>
        <dbReference type="ARBA" id="ARBA00023163"/>
    </source>
</evidence>
<evidence type="ECO:0000313" key="17">
    <source>
        <dbReference type="Proteomes" id="UP000694568"/>
    </source>
</evidence>
<dbReference type="PANTHER" id="PTHR11125">
    <property type="entry name" value="SUPPRESSOR OF TY 5"/>
    <property type="match status" value="1"/>
</dbReference>
<evidence type="ECO:0000256" key="11">
    <source>
        <dbReference type="PIRNR" id="PIRNR036945"/>
    </source>
</evidence>
<dbReference type="Pfam" id="PF23284">
    <property type="entry name" value="KOW2_Spt5"/>
    <property type="match status" value="1"/>
</dbReference>
<evidence type="ECO:0000256" key="5">
    <source>
        <dbReference type="ARBA" id="ARBA00022553"/>
    </source>
</evidence>
<dbReference type="InterPro" id="IPR041975">
    <property type="entry name" value="KOW_Spt5_2"/>
</dbReference>
<dbReference type="InterPro" id="IPR041977">
    <property type="entry name" value="KOW_Spt5_4"/>
</dbReference>
<accession>A0A8C9XF14</accession>
<sequence>MSDSDDSDFSDNGSERSSDGEAEEVENEEETGSPVGSDKVAEEEGEDLDDEEEYDEEEEEDDEEGPRKKKPRHGGFILDEADVDDEYEDEEDQWEEGAEDILEKEEAEVSNIDHVVLDEDHSGSRRLQNLWRDSREEALGEYYMRKYAKSSGGEHYSGGSEELSDDITQQQLLPGVKDPNLWTVKCRIGEERATAIALMRKFIAYQFTDTPLQIKSVVAPDHVKGYIYVESYKQTHVKSAIEGIGNLRMGLWNQQMVPIKEMTDVLKVVKEVTNLKPKSWVRLKRGLYKDDIAQVDYVEPSQNTISLKMIPRIDLDRIKAKMSLKDWFAKRKKFKRPAQRLFDAEKIRSLGGEVSHDGDFMIFEANRYSRKGFLFKSFAMSAVITDGVKPTLSELEKFEDQPEGIDLEEREHNLQAGDNVEVCEGELINLQGKILSVDGNKITIMPKHEDLKDPLEFPAHELRKYFRMGDHVKVIAGRYEGDTGLIVRVEENFVILFSDLTMHELKVLPRDLQLCSETASGVDAGGQHEWGELVQLDPQTVGVIVRLERETFQVLNMHGKVMTVRHQAVNRRKDNRFAVALDSEQNNIHVKDIVKVIDGPHSGREGEIRHLFRGFAFLHCKKLVENGGMFVCKTRHLVLAGGSKPRDVTNFTVGGFAPMSPRISSPMHHGGGRGGGGGGGGGMGRGRGRRDNELIGQTVRISQGPYKAKRHSGMTSTHGRTPMYGSQTPMYGTGSRTPMYGSQTPIHEGSRTPHYGSQTPLHDGSRTPGQSGAWDPSNPNTPSRNEEEYDFGYDDEPSPSPQGYGGTPNPQTPGYPEVPSPQVNPQYNPQTPGTPAMYNTEQYSPYAAPSPQGSYQPSPSPQSYHQVAPSPVGYQNTHSPASYHPTPSPMAYQASPSPSPVGYSPMTPGAPSPGGYNPHTPGSNIEQGGSDWVTPDILVRVKDSFMDLMGQNGVIRSVTGGMCSVFMQESEKVVSISSDHLEPITPTKNNKVKVILGEDREATGILLSIDGDDGIVRMELDDQLKILNLRFLGRLEH</sequence>
<dbReference type="CDD" id="cd06086">
    <property type="entry name" value="KOW_Spt5_6"/>
    <property type="match status" value="1"/>
</dbReference>
<dbReference type="FunFam" id="2.30.30.30:FF:000013">
    <property type="entry name" value="Transcription elongation factor SPT5"/>
    <property type="match status" value="1"/>
</dbReference>
<keyword evidence="9 11" id="KW-0804">Transcription</keyword>
<feature type="region of interest" description="Disordered" evidence="12">
    <location>
        <begin position="1"/>
        <end position="92"/>
    </location>
</feature>
<keyword evidence="6" id="KW-0677">Repeat</keyword>
<dbReference type="InterPro" id="IPR006645">
    <property type="entry name" value="NGN-like_dom"/>
</dbReference>
<feature type="compositionally biased region" description="Polar residues" evidence="12">
    <location>
        <begin position="713"/>
        <end position="745"/>
    </location>
</feature>
<dbReference type="Ensembl" id="ENSSLUT00000010420.1">
    <property type="protein sequence ID" value="ENSSLUP00000010096.1"/>
    <property type="gene ID" value="ENSSLUG00000003551.1"/>
</dbReference>
<evidence type="ECO:0000259" key="14">
    <source>
        <dbReference type="SMART" id="SM00739"/>
    </source>
</evidence>
<dbReference type="Pfam" id="PF23291">
    <property type="entry name" value="KOW4_SPT5"/>
    <property type="match status" value="1"/>
</dbReference>
<feature type="domain" description="KOW" evidence="14">
    <location>
        <begin position="587"/>
        <end position="614"/>
    </location>
</feature>
<feature type="compositionally biased region" description="Acidic residues" evidence="12">
    <location>
        <begin position="787"/>
        <end position="797"/>
    </location>
</feature>
<dbReference type="CDD" id="cd09888">
    <property type="entry name" value="NGN_Euk"/>
    <property type="match status" value="1"/>
</dbReference>
<dbReference type="Pfam" id="PF11942">
    <property type="entry name" value="Spt5_N"/>
    <property type="match status" value="1"/>
</dbReference>
<dbReference type="GO" id="GO:0006357">
    <property type="term" value="P:regulation of transcription by RNA polymerase II"/>
    <property type="evidence" value="ECO:0007669"/>
    <property type="project" value="InterPro"/>
</dbReference>
<dbReference type="InterPro" id="IPR017071">
    <property type="entry name" value="TF_Spt5_eukaryote"/>
</dbReference>
<gene>
    <name evidence="16" type="primary">supt5h</name>
</gene>
<dbReference type="Pfam" id="PF23037">
    <property type="entry name" value="KOWx_SPT5"/>
    <property type="match status" value="1"/>
</dbReference>
<evidence type="ECO:0000313" key="16">
    <source>
        <dbReference type="Ensembl" id="ENSSLUP00000010096.1"/>
    </source>
</evidence>
<feature type="compositionally biased region" description="Acidic residues" evidence="12">
    <location>
        <begin position="79"/>
        <end position="92"/>
    </location>
</feature>
<feature type="domain" description="KOW" evidence="14">
    <location>
        <begin position="274"/>
        <end position="301"/>
    </location>
</feature>
<feature type="domain" description="KOW" evidence="14">
    <location>
        <begin position="465"/>
        <end position="492"/>
    </location>
</feature>
<dbReference type="PIRSF" id="PIRSF036945">
    <property type="entry name" value="Spt5"/>
    <property type="match status" value="1"/>
</dbReference>
<keyword evidence="4" id="KW-0678">Repressor</keyword>
<feature type="compositionally biased region" description="Acidic residues" evidence="12">
    <location>
        <begin position="41"/>
        <end position="64"/>
    </location>
</feature>
<dbReference type="InterPro" id="IPR039659">
    <property type="entry name" value="SPT5"/>
</dbReference>
<dbReference type="Gene3D" id="3.30.70.940">
    <property type="entry name" value="NusG, N-terminal domain"/>
    <property type="match status" value="1"/>
</dbReference>
<reference evidence="16" key="2">
    <citation type="submission" date="2025-09" db="UniProtKB">
        <authorList>
            <consortium name="Ensembl"/>
        </authorList>
    </citation>
    <scope>IDENTIFICATION</scope>
</reference>
<dbReference type="GO" id="GO:0032784">
    <property type="term" value="P:regulation of DNA-templated transcription elongation"/>
    <property type="evidence" value="ECO:0007669"/>
    <property type="project" value="InterPro"/>
</dbReference>
<dbReference type="InterPro" id="IPR057936">
    <property type="entry name" value="KOWx_Spt5"/>
</dbReference>
<dbReference type="FunFam" id="2.30.30.30:FF:000016">
    <property type="entry name" value="Transcription elongation factor SPT5"/>
    <property type="match status" value="1"/>
</dbReference>
<dbReference type="CDD" id="cd06083">
    <property type="entry name" value="KOW_Spt5_3"/>
    <property type="match status" value="1"/>
</dbReference>
<protein>
    <recommendedName>
        <fullName evidence="3 11">Transcription elongation factor SPT5</fullName>
    </recommendedName>
</protein>
<keyword evidence="10 11" id="KW-0539">Nucleus</keyword>
<reference evidence="16" key="1">
    <citation type="submission" date="2025-08" db="UniProtKB">
        <authorList>
            <consortium name="Ensembl"/>
        </authorList>
    </citation>
    <scope>IDENTIFICATION</scope>
</reference>
<dbReference type="InterPro" id="IPR057934">
    <property type="entry name" value="KOW_Spt5_7"/>
</dbReference>